<evidence type="ECO:0000256" key="2">
    <source>
        <dbReference type="ARBA" id="ARBA00011083"/>
    </source>
</evidence>
<dbReference type="Gene3D" id="3.40.50.880">
    <property type="match status" value="1"/>
</dbReference>
<dbReference type="InterPro" id="IPR029062">
    <property type="entry name" value="Class_I_gatase-like"/>
</dbReference>
<dbReference type="EMBL" id="BGPR01004206">
    <property type="protein sequence ID" value="GBM97117.1"/>
    <property type="molecule type" value="Genomic_DNA"/>
</dbReference>
<comment type="catalytic activity">
    <reaction evidence="8">
        <text>(6S)-5,6,7,8-tetrahydrofolyl-(gamma-L-Glu)(n) + (n-1) H2O = (6S)-5,6,7,8-tetrahydrofolate + (n-1) L-glutamate</text>
        <dbReference type="Rhea" id="RHEA:56784"/>
        <dbReference type="Rhea" id="RHEA-COMP:14738"/>
        <dbReference type="ChEBI" id="CHEBI:15377"/>
        <dbReference type="ChEBI" id="CHEBI:29985"/>
        <dbReference type="ChEBI" id="CHEBI:57453"/>
        <dbReference type="ChEBI" id="CHEBI:141005"/>
        <dbReference type="EC" id="3.4.19.9"/>
    </reaction>
</comment>
<comment type="subcellular location">
    <subcellularLocation>
        <location evidence="1">Secreted</location>
        <location evidence="1">Extracellular space</location>
    </subcellularLocation>
</comment>
<sequence>MEIVKHKNGISLSQSEYIESLLVKYNLDECKSVKTPIVKGEDKSFPPTNELIDITMYQELIEKRHYILAKRVLRYLMGTKDKKLFYDNNFGFVNANSDASWGNAENGESFSGGVILLGVVTEEINSTIVPSAKSLLLASYVKYIEAAGARVVPIWILKPRSYYEDIMSKINGVLFPGGGNILRSKGYGRTGQLIFEIATKMNDKGDFFPLWGTCLGFELLNYVAVEKLWMEACAAEDLATNIEFVEGFKDSKLFQDLETSLENKMKNQSVVIHYHQWCLTPQNFSLSGLDKYFKVLALNRDARNMTFVSVVEAYKYPFYGVSFHPEKVLFEWILSKTHKHIPHNLDAIQVSQYFANFFVNEVPLQKTRSILVPRLGGNRYFPHVNSGMTPSNKPENELHHKEWLETRHT</sequence>
<dbReference type="AlphaFoldDB" id="A0A4Y2K4G5"/>
<dbReference type="PROSITE" id="PS51275">
    <property type="entry name" value="PEPTIDASE_C26_GGH"/>
    <property type="match status" value="1"/>
</dbReference>
<comment type="caution">
    <text evidence="10">The sequence shown here is derived from an EMBL/GenBank/DDBJ whole genome shotgun (WGS) entry which is preliminary data.</text>
</comment>
<protein>
    <recommendedName>
        <fullName evidence="3 8">folate gamma-glutamyl hydrolase</fullName>
        <ecNumber evidence="3 8">3.4.19.9</ecNumber>
    </recommendedName>
</protein>
<dbReference type="OrthoDB" id="64220at2759"/>
<dbReference type="InterPro" id="IPR011697">
    <property type="entry name" value="Peptidase_C26"/>
</dbReference>
<organism evidence="10 11">
    <name type="scientific">Araneus ventricosus</name>
    <name type="common">Orbweaver spider</name>
    <name type="synonym">Epeira ventricosa</name>
    <dbReference type="NCBI Taxonomy" id="182803"/>
    <lineage>
        <taxon>Eukaryota</taxon>
        <taxon>Metazoa</taxon>
        <taxon>Ecdysozoa</taxon>
        <taxon>Arthropoda</taxon>
        <taxon>Chelicerata</taxon>
        <taxon>Arachnida</taxon>
        <taxon>Araneae</taxon>
        <taxon>Araneomorphae</taxon>
        <taxon>Entelegynae</taxon>
        <taxon>Araneoidea</taxon>
        <taxon>Araneidae</taxon>
        <taxon>Araneus</taxon>
    </lineage>
</organism>
<dbReference type="PROSITE" id="PS51273">
    <property type="entry name" value="GATASE_TYPE_1"/>
    <property type="match status" value="1"/>
</dbReference>
<dbReference type="GO" id="GO:0005773">
    <property type="term" value="C:vacuole"/>
    <property type="evidence" value="ECO:0007669"/>
    <property type="project" value="TreeGrafter"/>
</dbReference>
<dbReference type="GO" id="GO:0005576">
    <property type="term" value="C:extracellular region"/>
    <property type="evidence" value="ECO:0007669"/>
    <property type="project" value="UniProtKB-SubCell"/>
</dbReference>
<feature type="compositionally biased region" description="Basic and acidic residues" evidence="9">
    <location>
        <begin position="394"/>
        <end position="409"/>
    </location>
</feature>
<evidence type="ECO:0000256" key="9">
    <source>
        <dbReference type="SAM" id="MobiDB-lite"/>
    </source>
</evidence>
<dbReference type="InterPro" id="IPR015527">
    <property type="entry name" value="Pept_C26_g-glut_hydrolase"/>
</dbReference>
<dbReference type="SUPFAM" id="SSF52317">
    <property type="entry name" value="Class I glutamine amidotransferase-like"/>
    <property type="match status" value="1"/>
</dbReference>
<evidence type="ECO:0000313" key="11">
    <source>
        <dbReference type="Proteomes" id="UP000499080"/>
    </source>
</evidence>
<dbReference type="GO" id="GO:0034722">
    <property type="term" value="F:gamma-glutamyl-peptidase activity"/>
    <property type="evidence" value="ECO:0007669"/>
    <property type="project" value="UniProtKB-UniRule"/>
</dbReference>
<proteinExistence type="inferred from homology"/>
<keyword evidence="6 8" id="KW-0378">Hydrolase</keyword>
<dbReference type="EC" id="3.4.19.9" evidence="3 8"/>
<evidence type="ECO:0000256" key="8">
    <source>
        <dbReference type="PROSITE-ProRule" id="PRU00607"/>
    </source>
</evidence>
<dbReference type="PANTHER" id="PTHR11315:SF0">
    <property type="entry name" value="FOLATE GAMMA-GLUTAMYL HYDROLASE"/>
    <property type="match status" value="1"/>
</dbReference>
<accession>A0A4Y2K4G5</accession>
<evidence type="ECO:0000256" key="1">
    <source>
        <dbReference type="ARBA" id="ARBA00004239"/>
    </source>
</evidence>
<evidence type="ECO:0000256" key="3">
    <source>
        <dbReference type="ARBA" id="ARBA00012886"/>
    </source>
</evidence>
<comment type="similarity">
    <text evidence="2">Belongs to the peptidase C26 family.</text>
</comment>
<feature type="active site" evidence="8">
    <location>
        <position position="324"/>
    </location>
</feature>
<feature type="region of interest" description="Disordered" evidence="9">
    <location>
        <begin position="386"/>
        <end position="409"/>
    </location>
</feature>
<feature type="active site" description="Nucleophile" evidence="7 8">
    <location>
        <position position="214"/>
    </location>
</feature>
<dbReference type="Proteomes" id="UP000499080">
    <property type="component" value="Unassembled WGS sequence"/>
</dbReference>
<dbReference type="Pfam" id="PF07722">
    <property type="entry name" value="Peptidase_C26"/>
    <property type="match status" value="1"/>
</dbReference>
<evidence type="ECO:0000256" key="4">
    <source>
        <dbReference type="ARBA" id="ARBA00022525"/>
    </source>
</evidence>
<keyword evidence="11" id="KW-1185">Reference proteome</keyword>
<dbReference type="GO" id="GO:0046900">
    <property type="term" value="P:tetrahydrofolylpolyglutamate metabolic process"/>
    <property type="evidence" value="ECO:0007669"/>
    <property type="project" value="TreeGrafter"/>
</dbReference>
<dbReference type="PANTHER" id="PTHR11315">
    <property type="entry name" value="PROTEASE FAMILY C26 GAMMA-GLUTAMYL HYDROLASE"/>
    <property type="match status" value="1"/>
</dbReference>
<evidence type="ECO:0000313" key="10">
    <source>
        <dbReference type="EMBL" id="GBM97117.1"/>
    </source>
</evidence>
<feature type="active site" description="Proton donor" evidence="7">
    <location>
        <position position="324"/>
    </location>
</feature>
<keyword evidence="5" id="KW-0732">Signal</keyword>
<keyword evidence="4" id="KW-0964">Secreted</keyword>
<evidence type="ECO:0000256" key="6">
    <source>
        <dbReference type="ARBA" id="ARBA00022801"/>
    </source>
</evidence>
<gene>
    <name evidence="10" type="primary">GGH_2</name>
    <name evidence="10" type="ORF">AVEN_52530_1</name>
</gene>
<evidence type="ECO:0000256" key="5">
    <source>
        <dbReference type="ARBA" id="ARBA00022729"/>
    </source>
</evidence>
<reference evidence="10 11" key="1">
    <citation type="journal article" date="2019" name="Sci. Rep.">
        <title>Orb-weaving spider Araneus ventricosus genome elucidates the spidroin gene catalogue.</title>
        <authorList>
            <person name="Kono N."/>
            <person name="Nakamura H."/>
            <person name="Ohtoshi R."/>
            <person name="Moran D.A.P."/>
            <person name="Shinohara A."/>
            <person name="Yoshida Y."/>
            <person name="Fujiwara M."/>
            <person name="Mori M."/>
            <person name="Tomita M."/>
            <person name="Arakawa K."/>
        </authorList>
    </citation>
    <scope>NUCLEOTIDE SEQUENCE [LARGE SCALE GENOMIC DNA]</scope>
</reference>
<name>A0A4Y2K4G5_ARAVE</name>
<evidence type="ECO:0000256" key="7">
    <source>
        <dbReference type="PIRSR" id="PIRSR615527-1"/>
    </source>
</evidence>